<dbReference type="PANTHER" id="PTHR43646">
    <property type="entry name" value="GLYCOSYLTRANSFERASE"/>
    <property type="match status" value="1"/>
</dbReference>
<evidence type="ECO:0000313" key="7">
    <source>
        <dbReference type="EMBL" id="MFC3144826.1"/>
    </source>
</evidence>
<comment type="subcellular location">
    <subcellularLocation>
        <location evidence="1">Cell membrane</location>
    </subcellularLocation>
</comment>
<keyword evidence="5" id="KW-0472">Membrane</keyword>
<dbReference type="InterPro" id="IPR001173">
    <property type="entry name" value="Glyco_trans_2-like"/>
</dbReference>
<evidence type="ECO:0000259" key="6">
    <source>
        <dbReference type="Pfam" id="PF00535"/>
    </source>
</evidence>
<sequence length="231" mass="24372">MRAPVSIVIPTLNAAESLPATLGCLGEGLEAGLIRELILSDGGSSDGTTGLGDAAGALVVSGPAGRGGQLRRGADQAEGDWLLFLHADTCLGDGWTAALLAHLRDRDGQAGYFRLGFRASGLAPRIVAGWANWRSRAFGLPYGDQGLLISRSLYDSVGGFPDIPLMEDVALAQKLGGRLVALDARAWTSAERYQRDGWLRRGGRNLVTLTRYLLGADPARLRRGYERGGGG</sequence>
<organism evidence="7 8">
    <name type="scientific">Psychromarinibacter halotolerans</name>
    <dbReference type="NCBI Taxonomy" id="1775175"/>
    <lineage>
        <taxon>Bacteria</taxon>
        <taxon>Pseudomonadati</taxon>
        <taxon>Pseudomonadota</taxon>
        <taxon>Alphaproteobacteria</taxon>
        <taxon>Rhodobacterales</taxon>
        <taxon>Paracoccaceae</taxon>
        <taxon>Psychromarinibacter</taxon>
    </lineage>
</organism>
<dbReference type="RefSeq" id="WP_275634394.1">
    <property type="nucleotide sequence ID" value="NZ_JARGYD010000009.1"/>
</dbReference>
<dbReference type="InterPro" id="IPR026461">
    <property type="entry name" value="Trfase_2_rSAM/seldom_assoc"/>
</dbReference>
<dbReference type="EMBL" id="JBHRTB010000010">
    <property type="protein sequence ID" value="MFC3144826.1"/>
    <property type="molecule type" value="Genomic_DNA"/>
</dbReference>
<keyword evidence="2" id="KW-1003">Cell membrane</keyword>
<dbReference type="Pfam" id="PF00535">
    <property type="entry name" value="Glycos_transf_2"/>
    <property type="match status" value="1"/>
</dbReference>
<reference evidence="8" key="1">
    <citation type="journal article" date="2019" name="Int. J. Syst. Evol. Microbiol.">
        <title>The Global Catalogue of Microorganisms (GCM) 10K type strain sequencing project: providing services to taxonomists for standard genome sequencing and annotation.</title>
        <authorList>
            <consortium name="The Broad Institute Genomics Platform"/>
            <consortium name="The Broad Institute Genome Sequencing Center for Infectious Disease"/>
            <person name="Wu L."/>
            <person name="Ma J."/>
        </authorList>
    </citation>
    <scope>NUCLEOTIDE SEQUENCE [LARGE SCALE GENOMIC DNA]</scope>
    <source>
        <strain evidence="8">KCTC 52366</strain>
    </source>
</reference>
<name>A0ABV7GX29_9RHOB</name>
<gene>
    <name evidence="7" type="ORF">ACFOGP_19045</name>
</gene>
<dbReference type="CDD" id="cd02522">
    <property type="entry name" value="GT_2_like_a"/>
    <property type="match status" value="1"/>
</dbReference>
<evidence type="ECO:0000256" key="5">
    <source>
        <dbReference type="ARBA" id="ARBA00023136"/>
    </source>
</evidence>
<dbReference type="Proteomes" id="UP001595632">
    <property type="component" value="Unassembled WGS sequence"/>
</dbReference>
<accession>A0ABV7GX29</accession>
<dbReference type="SUPFAM" id="SSF53448">
    <property type="entry name" value="Nucleotide-diphospho-sugar transferases"/>
    <property type="match status" value="1"/>
</dbReference>
<dbReference type="PANTHER" id="PTHR43646:SF2">
    <property type="entry name" value="GLYCOSYLTRANSFERASE 2-LIKE DOMAIN-CONTAINING PROTEIN"/>
    <property type="match status" value="1"/>
</dbReference>
<dbReference type="Gene3D" id="3.90.550.10">
    <property type="entry name" value="Spore Coat Polysaccharide Biosynthesis Protein SpsA, Chain A"/>
    <property type="match status" value="1"/>
</dbReference>
<protein>
    <submittedName>
        <fullName evidence="7">TIGR04283 family arsenosugar biosynthesis glycosyltransferase</fullName>
    </submittedName>
</protein>
<evidence type="ECO:0000256" key="3">
    <source>
        <dbReference type="ARBA" id="ARBA00022676"/>
    </source>
</evidence>
<keyword evidence="8" id="KW-1185">Reference proteome</keyword>
<dbReference type="InterPro" id="IPR029044">
    <property type="entry name" value="Nucleotide-diphossugar_trans"/>
</dbReference>
<proteinExistence type="predicted"/>
<dbReference type="NCBIfam" id="TIGR04283">
    <property type="entry name" value="glyco_like_mftF"/>
    <property type="match status" value="1"/>
</dbReference>
<feature type="domain" description="Glycosyltransferase 2-like" evidence="6">
    <location>
        <begin position="6"/>
        <end position="110"/>
    </location>
</feature>
<comment type="caution">
    <text evidence="7">The sequence shown here is derived from an EMBL/GenBank/DDBJ whole genome shotgun (WGS) entry which is preliminary data.</text>
</comment>
<evidence type="ECO:0000256" key="4">
    <source>
        <dbReference type="ARBA" id="ARBA00022679"/>
    </source>
</evidence>
<evidence type="ECO:0000256" key="2">
    <source>
        <dbReference type="ARBA" id="ARBA00022475"/>
    </source>
</evidence>
<evidence type="ECO:0000313" key="8">
    <source>
        <dbReference type="Proteomes" id="UP001595632"/>
    </source>
</evidence>
<keyword evidence="4" id="KW-0808">Transferase</keyword>
<evidence type="ECO:0000256" key="1">
    <source>
        <dbReference type="ARBA" id="ARBA00004236"/>
    </source>
</evidence>
<keyword evidence="3" id="KW-0328">Glycosyltransferase</keyword>